<keyword evidence="3" id="KW-1185">Reference proteome</keyword>
<dbReference type="RefSeq" id="WP_167166760.1">
    <property type="nucleotide sequence ID" value="NZ_BAAAOO010000008.1"/>
</dbReference>
<sequence>MGYEVSVSPEQLFSGADALQALAEDCVADQVTDSSPGSEDDSWADRPPDALDQARGRQLDALSGAVAQLGRTLQKASDTLRGSARDYQQTETAAVELIARTVGQTGERGFGGPDGSR</sequence>
<evidence type="ECO:0000256" key="1">
    <source>
        <dbReference type="SAM" id="MobiDB-lite"/>
    </source>
</evidence>
<evidence type="ECO:0000313" key="3">
    <source>
        <dbReference type="Proteomes" id="UP000749311"/>
    </source>
</evidence>
<dbReference type="Proteomes" id="UP000749311">
    <property type="component" value="Unassembled WGS sequence"/>
</dbReference>
<evidence type="ECO:0008006" key="4">
    <source>
        <dbReference type="Google" id="ProtNLM"/>
    </source>
</evidence>
<gene>
    <name evidence="2" type="ORF">FB473_001878</name>
</gene>
<proteinExistence type="predicted"/>
<comment type="caution">
    <text evidence="2">The sequence shown here is derived from an EMBL/GenBank/DDBJ whole genome shotgun (WGS) entry which is preliminary data.</text>
</comment>
<organism evidence="2 3">
    <name type="scientific">Brooklawnia cerclae</name>
    <dbReference type="NCBI Taxonomy" id="349934"/>
    <lineage>
        <taxon>Bacteria</taxon>
        <taxon>Bacillati</taxon>
        <taxon>Actinomycetota</taxon>
        <taxon>Actinomycetes</taxon>
        <taxon>Propionibacteriales</taxon>
        <taxon>Propionibacteriaceae</taxon>
        <taxon>Brooklawnia</taxon>
    </lineage>
</organism>
<evidence type="ECO:0000313" key="2">
    <source>
        <dbReference type="EMBL" id="NIH57233.1"/>
    </source>
</evidence>
<reference evidence="2 3" key="1">
    <citation type="submission" date="2020-02" db="EMBL/GenBank/DDBJ databases">
        <title>Sequencing the genomes of 1000 actinobacteria strains.</title>
        <authorList>
            <person name="Klenk H.-P."/>
        </authorList>
    </citation>
    <scope>NUCLEOTIDE SEQUENCE [LARGE SCALE GENOMIC DNA]</scope>
    <source>
        <strain evidence="2 3">DSM 19609</strain>
    </source>
</reference>
<dbReference type="EMBL" id="JAAMOZ010000001">
    <property type="protein sequence ID" value="NIH57233.1"/>
    <property type="molecule type" value="Genomic_DNA"/>
</dbReference>
<protein>
    <recommendedName>
        <fullName evidence="4">ESX-1 secretion-associated protein</fullName>
    </recommendedName>
</protein>
<accession>A0ABX0SIV2</accession>
<name>A0ABX0SIV2_9ACTN</name>
<feature type="region of interest" description="Disordered" evidence="1">
    <location>
        <begin position="29"/>
        <end position="51"/>
    </location>
</feature>